<proteinExistence type="predicted"/>
<dbReference type="EMBL" id="JAPWTK010001302">
    <property type="protein sequence ID" value="KAJ8933086.1"/>
    <property type="molecule type" value="Genomic_DNA"/>
</dbReference>
<dbReference type="Gene3D" id="3.40.50.300">
    <property type="entry name" value="P-loop containing nucleotide triphosphate hydrolases"/>
    <property type="match status" value="1"/>
</dbReference>
<organism evidence="1 2">
    <name type="scientific">Aromia moschata</name>
    <dbReference type="NCBI Taxonomy" id="1265417"/>
    <lineage>
        <taxon>Eukaryota</taxon>
        <taxon>Metazoa</taxon>
        <taxon>Ecdysozoa</taxon>
        <taxon>Arthropoda</taxon>
        <taxon>Hexapoda</taxon>
        <taxon>Insecta</taxon>
        <taxon>Pterygota</taxon>
        <taxon>Neoptera</taxon>
        <taxon>Endopterygota</taxon>
        <taxon>Coleoptera</taxon>
        <taxon>Polyphaga</taxon>
        <taxon>Cucujiformia</taxon>
        <taxon>Chrysomeloidea</taxon>
        <taxon>Cerambycidae</taxon>
        <taxon>Cerambycinae</taxon>
        <taxon>Callichromatini</taxon>
        <taxon>Aromia</taxon>
    </lineage>
</organism>
<reference evidence="1" key="1">
    <citation type="journal article" date="2023" name="Insect Mol. Biol.">
        <title>Genome sequencing provides insights into the evolution of gene families encoding plant cell wall-degrading enzymes in longhorned beetles.</title>
        <authorList>
            <person name="Shin N.R."/>
            <person name="Okamura Y."/>
            <person name="Kirsch R."/>
            <person name="Pauchet Y."/>
        </authorList>
    </citation>
    <scope>NUCLEOTIDE SEQUENCE</scope>
    <source>
        <strain evidence="1">AMC_N1</strain>
    </source>
</reference>
<dbReference type="AlphaFoldDB" id="A0AAV8X555"/>
<comment type="caution">
    <text evidence="1">The sequence shown here is derived from an EMBL/GenBank/DDBJ whole genome shotgun (WGS) entry which is preliminary data.</text>
</comment>
<accession>A0AAV8X555</accession>
<gene>
    <name evidence="1" type="ORF">NQ318_022816</name>
</gene>
<protein>
    <submittedName>
        <fullName evidence="1">Uncharacterized protein</fullName>
    </submittedName>
</protein>
<sequence length="151" mass="16771">MAVMEQGPHQMSHRDQLHITGLGHASMGMNFGGPIDATLGSTRTSQSATGSDILDRTSHELKLEKKQYFTLRTYRIRKNASSSNNSSMPRRAFCDMRLHKPLRRPDMSEKTSKASSAELLQDAGYSVERAQIGIVFLDEVDKIGAVLVYIS</sequence>
<evidence type="ECO:0000313" key="1">
    <source>
        <dbReference type="EMBL" id="KAJ8933086.1"/>
    </source>
</evidence>
<name>A0AAV8X555_9CUCU</name>
<dbReference type="Proteomes" id="UP001162162">
    <property type="component" value="Unassembled WGS sequence"/>
</dbReference>
<keyword evidence="2" id="KW-1185">Reference proteome</keyword>
<dbReference type="InterPro" id="IPR027417">
    <property type="entry name" value="P-loop_NTPase"/>
</dbReference>
<evidence type="ECO:0000313" key="2">
    <source>
        <dbReference type="Proteomes" id="UP001162162"/>
    </source>
</evidence>